<evidence type="ECO:0000313" key="12">
    <source>
        <dbReference type="EMBL" id="CAD7274969.1"/>
    </source>
</evidence>
<comment type="cofactor">
    <cofactor evidence="1">
        <name>Mn(2+)</name>
        <dbReference type="ChEBI" id="CHEBI:29035"/>
    </cofactor>
</comment>
<dbReference type="OrthoDB" id="10264738at2759"/>
<protein>
    <recommendedName>
        <fullName evidence="4">protein-serine/threonine phosphatase</fullName>
        <ecNumber evidence="4">3.1.3.16</ecNumber>
    </recommendedName>
</protein>
<dbReference type="AlphaFoldDB" id="A0A7R9BGM1"/>
<dbReference type="GO" id="GO:0004722">
    <property type="term" value="F:protein serine/threonine phosphatase activity"/>
    <property type="evidence" value="ECO:0007669"/>
    <property type="project" value="UniProtKB-EC"/>
</dbReference>
<keyword evidence="13" id="KW-1185">Reference proteome</keyword>
<dbReference type="FunFam" id="3.60.40.10:FF:000016">
    <property type="entry name" value="Protein phosphatase 2C"/>
    <property type="match status" value="1"/>
</dbReference>
<comment type="similarity">
    <text evidence="3 9">Belongs to the PP2C family.</text>
</comment>
<evidence type="ECO:0000313" key="13">
    <source>
        <dbReference type="Proteomes" id="UP000678499"/>
    </source>
</evidence>
<evidence type="ECO:0000259" key="11">
    <source>
        <dbReference type="PROSITE" id="PS51746"/>
    </source>
</evidence>
<dbReference type="InterPro" id="IPR015655">
    <property type="entry name" value="PP2C"/>
</dbReference>
<dbReference type="Proteomes" id="UP000678499">
    <property type="component" value="Unassembled WGS sequence"/>
</dbReference>
<dbReference type="InterPro" id="IPR036457">
    <property type="entry name" value="PPM-type-like_dom_sf"/>
</dbReference>
<evidence type="ECO:0000256" key="6">
    <source>
        <dbReference type="ARBA" id="ARBA00022801"/>
    </source>
</evidence>
<dbReference type="SUPFAM" id="SSF81606">
    <property type="entry name" value="PP2C-like"/>
    <property type="match status" value="1"/>
</dbReference>
<dbReference type="GO" id="GO:0046872">
    <property type="term" value="F:metal ion binding"/>
    <property type="evidence" value="ECO:0007669"/>
    <property type="project" value="UniProtKB-KW"/>
</dbReference>
<feature type="region of interest" description="Disordered" evidence="10">
    <location>
        <begin position="316"/>
        <end position="355"/>
    </location>
</feature>
<proteinExistence type="inferred from homology"/>
<dbReference type="SMART" id="SM00332">
    <property type="entry name" value="PP2Cc"/>
    <property type="match status" value="1"/>
</dbReference>
<feature type="compositionally biased region" description="Basic and acidic residues" evidence="10">
    <location>
        <begin position="336"/>
        <end position="355"/>
    </location>
</feature>
<reference evidence="12" key="1">
    <citation type="submission" date="2020-11" db="EMBL/GenBank/DDBJ databases">
        <authorList>
            <person name="Tran Van P."/>
        </authorList>
    </citation>
    <scope>NUCLEOTIDE SEQUENCE</scope>
</reference>
<gene>
    <name evidence="12" type="ORF">NMOB1V02_LOCUS2779</name>
</gene>
<dbReference type="PANTHER" id="PTHR13832:SF565">
    <property type="entry name" value="AT28366P-RELATED"/>
    <property type="match status" value="1"/>
</dbReference>
<keyword evidence="7 9" id="KW-0904">Protein phosphatase</keyword>
<keyword evidence="6 9" id="KW-0378">Hydrolase</keyword>
<sequence length="355" mass="38755">MGQTLSEPVTTKESATVENSVWKVGSSSMQGWRVSMEDSHTHILSLPDDPGTCFFGVYDGHGGCKISQHVGKHLHKYIIQQEEYLRGNIEEAIRLGFLEMDRIMSHDMALKEDSSGTTAVVVIVKDGRLFCGNVGDSRAVASLRGMAEDLSMDHKPTGEKELTRIVAAGGYVEYSRVNGNLALSRALGDYGYKQNVLKSPEEQVVTANPDVEVRQLTNDYEFVLIACDGIWDVLSSQDAIDFVRQRIAQGLEPEAICEALLEHCLAPDLSFGGLGCDNMTVILAVYVNGRPYEDVLCVPVKLALLRTIDDALPSNDMTESTASITSAGFTTPAEADSSKPRMESSVDQKDRVEKA</sequence>
<comment type="cofactor">
    <cofactor evidence="2">
        <name>Mg(2+)</name>
        <dbReference type="ChEBI" id="CHEBI:18420"/>
    </cofactor>
</comment>
<dbReference type="PROSITE" id="PS51746">
    <property type="entry name" value="PPM_2"/>
    <property type="match status" value="1"/>
</dbReference>
<name>A0A7R9BGM1_9CRUS</name>
<evidence type="ECO:0000256" key="8">
    <source>
        <dbReference type="ARBA" id="ARBA00023211"/>
    </source>
</evidence>
<evidence type="ECO:0000256" key="2">
    <source>
        <dbReference type="ARBA" id="ARBA00001946"/>
    </source>
</evidence>
<evidence type="ECO:0000256" key="9">
    <source>
        <dbReference type="RuleBase" id="RU003465"/>
    </source>
</evidence>
<evidence type="ECO:0000256" key="7">
    <source>
        <dbReference type="ARBA" id="ARBA00022912"/>
    </source>
</evidence>
<dbReference type="Pfam" id="PF00481">
    <property type="entry name" value="PP2C"/>
    <property type="match status" value="1"/>
</dbReference>
<dbReference type="Gene3D" id="3.60.40.10">
    <property type="entry name" value="PPM-type phosphatase domain"/>
    <property type="match status" value="1"/>
</dbReference>
<evidence type="ECO:0000256" key="5">
    <source>
        <dbReference type="ARBA" id="ARBA00022723"/>
    </source>
</evidence>
<evidence type="ECO:0000256" key="3">
    <source>
        <dbReference type="ARBA" id="ARBA00006702"/>
    </source>
</evidence>
<evidence type="ECO:0000256" key="1">
    <source>
        <dbReference type="ARBA" id="ARBA00001936"/>
    </source>
</evidence>
<dbReference type="PANTHER" id="PTHR13832">
    <property type="entry name" value="PROTEIN PHOSPHATASE 2C"/>
    <property type="match status" value="1"/>
</dbReference>
<keyword evidence="8" id="KW-0464">Manganese</keyword>
<organism evidence="12">
    <name type="scientific">Notodromas monacha</name>
    <dbReference type="NCBI Taxonomy" id="399045"/>
    <lineage>
        <taxon>Eukaryota</taxon>
        <taxon>Metazoa</taxon>
        <taxon>Ecdysozoa</taxon>
        <taxon>Arthropoda</taxon>
        <taxon>Crustacea</taxon>
        <taxon>Oligostraca</taxon>
        <taxon>Ostracoda</taxon>
        <taxon>Podocopa</taxon>
        <taxon>Podocopida</taxon>
        <taxon>Cypridocopina</taxon>
        <taxon>Cypridoidea</taxon>
        <taxon>Cyprididae</taxon>
        <taxon>Notodromas</taxon>
    </lineage>
</organism>
<evidence type="ECO:0000256" key="10">
    <source>
        <dbReference type="SAM" id="MobiDB-lite"/>
    </source>
</evidence>
<evidence type="ECO:0000256" key="4">
    <source>
        <dbReference type="ARBA" id="ARBA00013081"/>
    </source>
</evidence>
<dbReference type="InterPro" id="IPR000222">
    <property type="entry name" value="PP2C_BS"/>
</dbReference>
<dbReference type="EMBL" id="CAJPEX010000334">
    <property type="protein sequence ID" value="CAG0915121.1"/>
    <property type="molecule type" value="Genomic_DNA"/>
</dbReference>
<feature type="domain" description="PPM-type phosphatase" evidence="11">
    <location>
        <begin position="23"/>
        <end position="286"/>
    </location>
</feature>
<dbReference type="EC" id="3.1.3.16" evidence="4"/>
<accession>A0A7R9BGM1</accession>
<feature type="compositionally biased region" description="Polar residues" evidence="10">
    <location>
        <begin position="316"/>
        <end position="329"/>
    </location>
</feature>
<dbReference type="CDD" id="cd00143">
    <property type="entry name" value="PP2Cc"/>
    <property type="match status" value="1"/>
</dbReference>
<dbReference type="EMBL" id="OA882371">
    <property type="protein sequence ID" value="CAD7274969.1"/>
    <property type="molecule type" value="Genomic_DNA"/>
</dbReference>
<dbReference type="PROSITE" id="PS01032">
    <property type="entry name" value="PPM_1"/>
    <property type="match status" value="1"/>
</dbReference>
<dbReference type="InterPro" id="IPR001932">
    <property type="entry name" value="PPM-type_phosphatase-like_dom"/>
</dbReference>
<keyword evidence="5" id="KW-0479">Metal-binding</keyword>